<evidence type="ECO:0008006" key="4">
    <source>
        <dbReference type="Google" id="ProtNLM"/>
    </source>
</evidence>
<feature type="transmembrane region" description="Helical" evidence="1">
    <location>
        <begin position="136"/>
        <end position="169"/>
    </location>
</feature>
<feature type="transmembrane region" description="Helical" evidence="1">
    <location>
        <begin position="75"/>
        <end position="94"/>
    </location>
</feature>
<feature type="transmembrane region" description="Helical" evidence="1">
    <location>
        <begin position="43"/>
        <end position="63"/>
    </location>
</feature>
<feature type="transmembrane region" description="Helical" evidence="1">
    <location>
        <begin position="100"/>
        <end position="124"/>
    </location>
</feature>
<evidence type="ECO:0000313" key="2">
    <source>
        <dbReference type="EMBL" id="EZQ11275.1"/>
    </source>
</evidence>
<keyword evidence="3" id="KW-1185">Reference proteome</keyword>
<protein>
    <recommendedName>
        <fullName evidence="4">Acid-resistance membrane protein</fullName>
    </recommendedName>
</protein>
<sequence length="178" mass="19927">MRKFRLNPRPYAMLRTSSLFLTIFSVLYALSFEGIKYSFNSPLLMLALIFLFLFGYLTTKALDGLGHAFRLTVKLFYLLIAGCVSLATSALLPFKSVVLFLYIGGIIMMLAYLLSFSSSILNLGNQFNFSMLKISSAIIFFSLLVYAIIGAIPFSFMIFVSGIIIYFSLSRLTTSSSR</sequence>
<feature type="transmembrane region" description="Helical" evidence="1">
    <location>
        <begin position="12"/>
        <end position="31"/>
    </location>
</feature>
<comment type="caution">
    <text evidence="2">The sequence shown here is derived from an EMBL/GenBank/DDBJ whole genome shotgun (WGS) entry which is preliminary data.</text>
</comment>
<evidence type="ECO:0000256" key="1">
    <source>
        <dbReference type="SAM" id="Phobius"/>
    </source>
</evidence>
<dbReference type="EMBL" id="JFZT01000016">
    <property type="protein sequence ID" value="EZQ11275.1"/>
    <property type="molecule type" value="Genomic_DNA"/>
</dbReference>
<gene>
    <name evidence="2" type="ORF">CM19_01830</name>
</gene>
<keyword evidence="1" id="KW-0472">Membrane</keyword>
<keyword evidence="1" id="KW-1133">Transmembrane helix</keyword>
<name>A0A031LU36_9CREN</name>
<accession>A0A031LU36</accession>
<reference evidence="2 3" key="1">
    <citation type="submission" date="2014-03" db="EMBL/GenBank/DDBJ databases">
        <title>Draft genome sequence of the novel thermoacidophilic archaea Acidianus copahuensis ALE1 strain, isolated from Copahue volcanic area in Neuquen Argentina.</title>
        <authorList>
            <person name="Urbieta M.S."/>
            <person name="Rascovan N."/>
            <person name="Castro C."/>
            <person name="Revale S."/>
            <person name="Giaveno M.A."/>
            <person name="Vazquez M.P."/>
            <person name="Donati E.R."/>
        </authorList>
    </citation>
    <scope>NUCLEOTIDE SEQUENCE [LARGE SCALE GENOMIC DNA]</scope>
    <source>
        <strain evidence="2 3">ALE1</strain>
    </source>
</reference>
<evidence type="ECO:0000313" key="3">
    <source>
        <dbReference type="Proteomes" id="UP000024332"/>
    </source>
</evidence>
<organism evidence="2 3">
    <name type="scientific">Candidatus Acidianus copahuensis</name>
    <dbReference type="NCBI Taxonomy" id="1160895"/>
    <lineage>
        <taxon>Archaea</taxon>
        <taxon>Thermoproteota</taxon>
        <taxon>Thermoprotei</taxon>
        <taxon>Sulfolobales</taxon>
        <taxon>Sulfolobaceae</taxon>
        <taxon>Acidianus</taxon>
    </lineage>
</organism>
<dbReference type="Proteomes" id="UP000024332">
    <property type="component" value="Unassembled WGS sequence"/>
</dbReference>
<dbReference type="RefSeq" id="WP_048098698.1">
    <property type="nucleotide sequence ID" value="NZ_JFZT01000016.1"/>
</dbReference>
<proteinExistence type="predicted"/>
<keyword evidence="1" id="KW-0812">Transmembrane</keyword>
<dbReference type="AlphaFoldDB" id="A0A031LU36"/>